<comment type="caution">
    <text evidence="1">The sequence shown here is derived from an EMBL/GenBank/DDBJ whole genome shotgun (WGS) entry which is preliminary data.</text>
</comment>
<gene>
    <name evidence="1" type="ORF">FRX31_017181</name>
</gene>
<keyword evidence="2" id="KW-1185">Reference proteome</keyword>
<accession>A0A7J6W723</accession>
<reference evidence="1 2" key="1">
    <citation type="submission" date="2020-06" db="EMBL/GenBank/DDBJ databases">
        <title>Transcriptomic and genomic resources for Thalictrum thalictroides and T. hernandezii: Facilitating candidate gene discovery in an emerging model plant lineage.</title>
        <authorList>
            <person name="Arias T."/>
            <person name="Riano-Pachon D.M."/>
            <person name="Di Stilio V.S."/>
        </authorList>
    </citation>
    <scope>NUCLEOTIDE SEQUENCE [LARGE SCALE GENOMIC DNA]</scope>
    <source>
        <strain evidence="2">cv. WT478/WT964</strain>
        <tissue evidence="1">Leaves</tissue>
    </source>
</reference>
<evidence type="ECO:0000313" key="1">
    <source>
        <dbReference type="EMBL" id="KAF5193229.1"/>
    </source>
</evidence>
<proteinExistence type="predicted"/>
<evidence type="ECO:0000313" key="2">
    <source>
        <dbReference type="Proteomes" id="UP000554482"/>
    </source>
</evidence>
<sequence length="83" mass="9631">MQTGGTMQLELTIMVQPHNDYLLFLVITWLELHKQEYLLTCLQILIKVMDRKLVSLARQPPMPHASIVSYDVRAVDFWSFGVV</sequence>
<dbReference type="AlphaFoldDB" id="A0A7J6W723"/>
<protein>
    <submittedName>
        <fullName evidence="1">Uncharacterized protein</fullName>
    </submittedName>
</protein>
<organism evidence="1 2">
    <name type="scientific">Thalictrum thalictroides</name>
    <name type="common">Rue-anemone</name>
    <name type="synonym">Anemone thalictroides</name>
    <dbReference type="NCBI Taxonomy" id="46969"/>
    <lineage>
        <taxon>Eukaryota</taxon>
        <taxon>Viridiplantae</taxon>
        <taxon>Streptophyta</taxon>
        <taxon>Embryophyta</taxon>
        <taxon>Tracheophyta</taxon>
        <taxon>Spermatophyta</taxon>
        <taxon>Magnoliopsida</taxon>
        <taxon>Ranunculales</taxon>
        <taxon>Ranunculaceae</taxon>
        <taxon>Thalictroideae</taxon>
        <taxon>Thalictrum</taxon>
    </lineage>
</organism>
<dbReference type="Proteomes" id="UP000554482">
    <property type="component" value="Unassembled WGS sequence"/>
</dbReference>
<dbReference type="EMBL" id="JABWDY010020347">
    <property type="protein sequence ID" value="KAF5193229.1"/>
    <property type="molecule type" value="Genomic_DNA"/>
</dbReference>
<name>A0A7J6W723_THATH</name>